<dbReference type="Proteomes" id="UP000799771">
    <property type="component" value="Unassembled WGS sequence"/>
</dbReference>
<reference evidence="2" key="1">
    <citation type="journal article" date="2020" name="Stud. Mycol.">
        <title>101 Dothideomycetes genomes: a test case for predicting lifestyles and emergence of pathogens.</title>
        <authorList>
            <person name="Haridas S."/>
            <person name="Albert R."/>
            <person name="Binder M."/>
            <person name="Bloem J."/>
            <person name="Labutti K."/>
            <person name="Salamov A."/>
            <person name="Andreopoulos B."/>
            <person name="Baker S."/>
            <person name="Barry K."/>
            <person name="Bills G."/>
            <person name="Bluhm B."/>
            <person name="Cannon C."/>
            <person name="Castanera R."/>
            <person name="Culley D."/>
            <person name="Daum C."/>
            <person name="Ezra D."/>
            <person name="Gonzalez J."/>
            <person name="Henrissat B."/>
            <person name="Kuo A."/>
            <person name="Liang C."/>
            <person name="Lipzen A."/>
            <person name="Lutzoni F."/>
            <person name="Magnuson J."/>
            <person name="Mondo S."/>
            <person name="Nolan M."/>
            <person name="Ohm R."/>
            <person name="Pangilinan J."/>
            <person name="Park H.-J."/>
            <person name="Ramirez L."/>
            <person name="Alfaro M."/>
            <person name="Sun H."/>
            <person name="Tritt A."/>
            <person name="Yoshinaga Y."/>
            <person name="Zwiers L.-H."/>
            <person name="Turgeon B."/>
            <person name="Goodwin S."/>
            <person name="Spatafora J."/>
            <person name="Crous P."/>
            <person name="Grigoriev I."/>
        </authorList>
    </citation>
    <scope>NUCLEOTIDE SEQUENCE</scope>
    <source>
        <strain evidence="2">CBS 119687</strain>
    </source>
</reference>
<proteinExistence type="predicted"/>
<keyword evidence="3" id="KW-1185">Reference proteome</keyword>
<dbReference type="EMBL" id="ML977507">
    <property type="protein sequence ID" value="KAF2128732.1"/>
    <property type="molecule type" value="Genomic_DNA"/>
</dbReference>
<protein>
    <submittedName>
        <fullName evidence="2">Uncharacterized protein</fullName>
    </submittedName>
</protein>
<evidence type="ECO:0000313" key="2">
    <source>
        <dbReference type="EMBL" id="KAF2128732.1"/>
    </source>
</evidence>
<dbReference type="OrthoDB" id="3792666at2759"/>
<sequence>MSRTTRLASVEFRPLLQAPIRVPLRALQSLNRPQCRPSLPHATSPQCLAQRRFLNLYLTAKAKTVLGMHKVLNFDIYDMPELSASEHRVNVVKSEKDSTVIAADISMQELYDNHVKPGHMLYLTNELSKKTAENFQKLKDENIPSVARDYALVEAKTQRVIIKNPQSGAQLGELKRIHMTLSSPTSYYKLCLDRAYQFIESGSPIEVHIRVKGSYIGKDRFNPGPADVWPWMHSHFPHLRPDIIHKAMPSGTIFLVEPVCDGKQIEFVLSKRAGVMPKMDLTQRLFKVKSAVIQAIQGNANIQVPPEVRVQVQAMPRDDSVGLAAADSGRRWAKKDGIDTRQGERRVVKESVYKDKKAAGRGKVKKYGRKSGDGNRDQSKQWTMGDRGQERSPLWLRRSDAESL</sequence>
<accession>A0A6A6A9Y0</accession>
<feature type="compositionally biased region" description="Basic and acidic residues" evidence="1">
    <location>
        <begin position="334"/>
        <end position="358"/>
    </location>
</feature>
<feature type="region of interest" description="Disordered" evidence="1">
    <location>
        <begin position="334"/>
        <end position="404"/>
    </location>
</feature>
<dbReference type="AlphaFoldDB" id="A0A6A6A9Y0"/>
<organism evidence="2 3">
    <name type="scientific">Dothidotthia symphoricarpi CBS 119687</name>
    <dbReference type="NCBI Taxonomy" id="1392245"/>
    <lineage>
        <taxon>Eukaryota</taxon>
        <taxon>Fungi</taxon>
        <taxon>Dikarya</taxon>
        <taxon>Ascomycota</taxon>
        <taxon>Pezizomycotina</taxon>
        <taxon>Dothideomycetes</taxon>
        <taxon>Pleosporomycetidae</taxon>
        <taxon>Pleosporales</taxon>
        <taxon>Dothidotthiaceae</taxon>
        <taxon>Dothidotthia</taxon>
    </lineage>
</organism>
<feature type="compositionally biased region" description="Basic residues" evidence="1">
    <location>
        <begin position="359"/>
        <end position="369"/>
    </location>
</feature>
<evidence type="ECO:0000256" key="1">
    <source>
        <dbReference type="SAM" id="MobiDB-lite"/>
    </source>
</evidence>
<evidence type="ECO:0000313" key="3">
    <source>
        <dbReference type="Proteomes" id="UP000799771"/>
    </source>
</evidence>
<name>A0A6A6A9Y0_9PLEO</name>
<dbReference type="GeneID" id="54408618"/>
<dbReference type="RefSeq" id="XP_033523121.1">
    <property type="nucleotide sequence ID" value="XM_033668186.1"/>
</dbReference>
<gene>
    <name evidence="2" type="ORF">P153DRAFT_367090</name>
</gene>
<feature type="compositionally biased region" description="Basic and acidic residues" evidence="1">
    <location>
        <begin position="370"/>
        <end position="379"/>
    </location>
</feature>